<comment type="subcellular location">
    <subcellularLocation>
        <location evidence="1">Membrane</location>
        <topology evidence="1">Multi-pass membrane protein</topology>
    </subcellularLocation>
</comment>
<feature type="transmembrane region" description="Helical" evidence="6">
    <location>
        <begin position="207"/>
        <end position="228"/>
    </location>
</feature>
<dbReference type="Proteomes" id="UP000000591">
    <property type="component" value="Chromosome VII"/>
</dbReference>
<evidence type="ECO:0000313" key="9">
    <source>
        <dbReference type="Proteomes" id="UP000000591"/>
    </source>
</evidence>
<feature type="transmembrane region" description="Helical" evidence="6">
    <location>
        <begin position="177"/>
        <end position="195"/>
    </location>
</feature>
<reference evidence="9" key="2">
    <citation type="journal article" date="2013" name="G3 (Bethesda)">
        <title>Genomes of Ashbya fungi isolated from insects reveal four mating-type loci, numerous translocations, lack of transposons, and distinct gene duplications.</title>
        <authorList>
            <person name="Dietrich F.S."/>
            <person name="Voegeli S."/>
            <person name="Kuo S."/>
            <person name="Philippsen P."/>
        </authorList>
    </citation>
    <scope>GENOME REANNOTATION</scope>
    <source>
        <strain evidence="9">ATCC 10895 / CBS 109.51 / FGSC 9923 / NRRL Y-1056</strain>
    </source>
</reference>
<dbReference type="KEGG" id="ago:AGOS_AGL227W"/>
<keyword evidence="2 6" id="KW-0812">Transmembrane</keyword>
<reference evidence="8 9" key="1">
    <citation type="journal article" date="2004" name="Science">
        <title>The Ashbya gossypii genome as a tool for mapping the ancient Saccharomyces cerevisiae genome.</title>
        <authorList>
            <person name="Dietrich F.S."/>
            <person name="Voegeli S."/>
            <person name="Brachat S."/>
            <person name="Lerch A."/>
            <person name="Gates K."/>
            <person name="Steiner S."/>
            <person name="Mohr C."/>
            <person name="Pohlmann R."/>
            <person name="Luedi P."/>
            <person name="Choi S."/>
            <person name="Wing R.A."/>
            <person name="Flavier A."/>
            <person name="Gaffney T.D."/>
            <person name="Philippsen P."/>
        </authorList>
    </citation>
    <scope>NUCLEOTIDE SEQUENCE [LARGE SCALE GENOMIC DNA]</scope>
    <source>
        <strain evidence="9">ATCC 10895 / CBS 109.51 / FGSC 9923 / NRRL Y-1056</strain>
    </source>
</reference>
<protein>
    <submittedName>
        <fullName evidence="8">AGL227Wp</fullName>
    </submittedName>
</protein>
<sequence>MRPGRERADGGDHGRAMKRIEEEPASLYSAVDASTSSSSLVAVPGFTFGDGVTCAEQKRHSGVGPQAWKYVPQPKPPARSRSPSRGNAPARTPSPGGRSARTSVVGDSPFNFASATLQPPAGSRTAFRKGHRYKHSSVSMNFFPEPEARPALRLARALPVPDVRDIWHNLTRPRHHVTLALVAAQAVACVLLLHRAERREWTNFGTLAHFVLYDMLGTLTVVLVEVLPRFEVWGTGTLTYPFGLKRLDVLLSFGFAVSLCFVGLDLVFHVLEELVVLFVESADSGQHTDIVGSIPHSHHTQVDADALAEWYTVVALCGILSAAVLRTAFASREGVERRYKTKTPIITLAYTVYLLVFPVLSRYTEVGDYVATVSIALFVMMYGLRVARWTGTVLLMGFSTSALDFPGLTLLSDDNGAEAKTPAPQEQPLISVNHLYEPTIVKSRLGEMIEKLPQFRSNCSFKYTDLVLAKVHFEMFILLLKLNMKGGSDEEELDLRLAIDRCVKSVLPNVETTIEIERV</sequence>
<dbReference type="OrthoDB" id="5382797at2759"/>
<feature type="region of interest" description="Disordered" evidence="5">
    <location>
        <begin position="1"/>
        <end position="21"/>
    </location>
</feature>
<dbReference type="OMA" id="FEVWSTG"/>
<dbReference type="GeneID" id="4622733"/>
<dbReference type="InParanoid" id="Q751D3"/>
<gene>
    <name evidence="8" type="ORF">AGOS_AGL227W</name>
</gene>
<feature type="compositionally biased region" description="Low complexity" evidence="5">
    <location>
        <begin position="79"/>
        <end position="91"/>
    </location>
</feature>
<feature type="region of interest" description="Disordered" evidence="5">
    <location>
        <begin position="49"/>
        <end position="105"/>
    </location>
</feature>
<feature type="transmembrane region" description="Helical" evidence="6">
    <location>
        <begin position="341"/>
        <end position="360"/>
    </location>
</feature>
<dbReference type="FunCoup" id="Q751D3">
    <property type="interactions" value="34"/>
</dbReference>
<dbReference type="AlphaFoldDB" id="Q751D3"/>
<evidence type="ECO:0000256" key="3">
    <source>
        <dbReference type="ARBA" id="ARBA00022989"/>
    </source>
</evidence>
<evidence type="ECO:0000256" key="6">
    <source>
        <dbReference type="SAM" id="Phobius"/>
    </source>
</evidence>
<dbReference type="EMBL" id="AE016820">
    <property type="protein sequence ID" value="AAS54264.2"/>
    <property type="molecule type" value="Genomic_DNA"/>
</dbReference>
<dbReference type="Pfam" id="PF01545">
    <property type="entry name" value="Cation_efflux"/>
    <property type="match status" value="1"/>
</dbReference>
<feature type="transmembrane region" description="Helical" evidence="6">
    <location>
        <begin position="249"/>
        <end position="271"/>
    </location>
</feature>
<feature type="transmembrane region" description="Helical" evidence="6">
    <location>
        <begin position="366"/>
        <end position="384"/>
    </location>
</feature>
<evidence type="ECO:0000256" key="2">
    <source>
        <dbReference type="ARBA" id="ARBA00022692"/>
    </source>
</evidence>
<dbReference type="eggNOG" id="ENOG502QV77">
    <property type="taxonomic scope" value="Eukaryota"/>
</dbReference>
<dbReference type="RefSeq" id="NP_986440.2">
    <property type="nucleotide sequence ID" value="NM_211502.2"/>
</dbReference>
<keyword evidence="4 6" id="KW-0472">Membrane</keyword>
<evidence type="ECO:0000256" key="4">
    <source>
        <dbReference type="ARBA" id="ARBA00023136"/>
    </source>
</evidence>
<accession>Q751D3</accession>
<name>Q751D3_EREGS</name>
<feature type="domain" description="Cation efflux protein transmembrane" evidence="7">
    <location>
        <begin position="238"/>
        <end position="395"/>
    </location>
</feature>
<proteinExistence type="predicted"/>
<keyword evidence="9" id="KW-1185">Reference proteome</keyword>
<evidence type="ECO:0000313" key="8">
    <source>
        <dbReference type="EMBL" id="AAS54264.2"/>
    </source>
</evidence>
<evidence type="ECO:0000259" key="7">
    <source>
        <dbReference type="Pfam" id="PF01545"/>
    </source>
</evidence>
<keyword evidence="3 6" id="KW-1133">Transmembrane helix</keyword>
<evidence type="ECO:0000256" key="5">
    <source>
        <dbReference type="SAM" id="MobiDB-lite"/>
    </source>
</evidence>
<dbReference type="InterPro" id="IPR058533">
    <property type="entry name" value="Cation_efflux_TM"/>
</dbReference>
<evidence type="ECO:0000256" key="1">
    <source>
        <dbReference type="ARBA" id="ARBA00004141"/>
    </source>
</evidence>
<feature type="transmembrane region" description="Helical" evidence="6">
    <location>
        <begin position="310"/>
        <end position="329"/>
    </location>
</feature>
<organism evidence="8 9">
    <name type="scientific">Eremothecium gossypii (strain ATCC 10895 / CBS 109.51 / FGSC 9923 / NRRL Y-1056)</name>
    <name type="common">Yeast</name>
    <name type="synonym">Ashbya gossypii</name>
    <dbReference type="NCBI Taxonomy" id="284811"/>
    <lineage>
        <taxon>Eukaryota</taxon>
        <taxon>Fungi</taxon>
        <taxon>Dikarya</taxon>
        <taxon>Ascomycota</taxon>
        <taxon>Saccharomycotina</taxon>
        <taxon>Saccharomycetes</taxon>
        <taxon>Saccharomycetales</taxon>
        <taxon>Saccharomycetaceae</taxon>
        <taxon>Eremothecium</taxon>
    </lineage>
</organism>
<dbReference type="STRING" id="284811.Q751D3"/>
<dbReference type="HOGENOM" id="CLU_423382_0_0_1"/>